<dbReference type="InterPro" id="IPR003593">
    <property type="entry name" value="AAA+_ATPase"/>
</dbReference>
<dbReference type="GO" id="GO:0043190">
    <property type="term" value="C:ATP-binding cassette (ABC) transporter complex"/>
    <property type="evidence" value="ECO:0007669"/>
    <property type="project" value="InterPro"/>
</dbReference>
<organism evidence="6 7">
    <name type="scientific">Limnochorda pilosa</name>
    <dbReference type="NCBI Taxonomy" id="1555112"/>
    <lineage>
        <taxon>Bacteria</taxon>
        <taxon>Bacillati</taxon>
        <taxon>Bacillota</taxon>
        <taxon>Limnochordia</taxon>
        <taxon>Limnochordales</taxon>
        <taxon>Limnochordaceae</taxon>
        <taxon>Limnochorda</taxon>
    </lineage>
</organism>
<keyword evidence="1" id="KW-0813">Transport</keyword>
<feature type="domain" description="ABC transporter" evidence="5">
    <location>
        <begin position="4"/>
        <end position="234"/>
    </location>
</feature>
<dbReference type="GO" id="GO:0016887">
    <property type="term" value="F:ATP hydrolysis activity"/>
    <property type="evidence" value="ECO:0007669"/>
    <property type="project" value="InterPro"/>
</dbReference>
<dbReference type="OrthoDB" id="9802264at2"/>
<name>A0A0K2SIB7_LIMPI</name>
<dbReference type="InterPro" id="IPR008995">
    <property type="entry name" value="Mo/tungstate-bd_C_term_dom"/>
</dbReference>
<dbReference type="Pfam" id="PF00005">
    <property type="entry name" value="ABC_tran"/>
    <property type="match status" value="1"/>
</dbReference>
<gene>
    <name evidence="6" type="ORF">LIP_1014</name>
</gene>
<dbReference type="PANTHER" id="PTHR42781">
    <property type="entry name" value="SPERMIDINE/PUTRESCINE IMPORT ATP-BINDING PROTEIN POTA"/>
    <property type="match status" value="1"/>
</dbReference>
<reference evidence="7" key="1">
    <citation type="submission" date="2015-07" db="EMBL/GenBank/DDBJ databases">
        <title>Complete genome sequence and phylogenetic analysis of Limnochorda pilosa.</title>
        <authorList>
            <person name="Watanabe M."/>
            <person name="Kojima H."/>
            <person name="Fukui M."/>
        </authorList>
    </citation>
    <scope>NUCLEOTIDE SEQUENCE [LARGE SCALE GENOMIC DNA]</scope>
    <source>
        <strain evidence="7">HC45</strain>
    </source>
</reference>
<dbReference type="GO" id="GO:0005524">
    <property type="term" value="F:ATP binding"/>
    <property type="evidence" value="ECO:0007669"/>
    <property type="project" value="UniProtKB-KW"/>
</dbReference>
<evidence type="ECO:0000259" key="5">
    <source>
        <dbReference type="PROSITE" id="PS50893"/>
    </source>
</evidence>
<dbReference type="InterPro" id="IPR050093">
    <property type="entry name" value="ABC_SmlMolc_Importer"/>
</dbReference>
<dbReference type="PANTHER" id="PTHR42781:SF4">
    <property type="entry name" value="SPERMIDINE_PUTRESCINE IMPORT ATP-BINDING PROTEIN POTA"/>
    <property type="match status" value="1"/>
</dbReference>
<dbReference type="InterPro" id="IPR017871">
    <property type="entry name" value="ABC_transporter-like_CS"/>
</dbReference>
<dbReference type="EC" id="7.6.2.9" evidence="4"/>
<dbReference type="SMART" id="SM00382">
    <property type="entry name" value="AAA"/>
    <property type="match status" value="1"/>
</dbReference>
<accession>A0A0K2SIB7</accession>
<evidence type="ECO:0000256" key="4">
    <source>
        <dbReference type="ARBA" id="ARBA00066388"/>
    </source>
</evidence>
<evidence type="ECO:0000256" key="3">
    <source>
        <dbReference type="ARBA" id="ARBA00022840"/>
    </source>
</evidence>
<keyword evidence="2" id="KW-0547">Nucleotide-binding</keyword>
<dbReference type="SUPFAM" id="SSF52540">
    <property type="entry name" value="P-loop containing nucleoside triphosphate hydrolases"/>
    <property type="match status" value="1"/>
</dbReference>
<evidence type="ECO:0000313" key="6">
    <source>
        <dbReference type="EMBL" id="BAS26871.1"/>
    </source>
</evidence>
<dbReference type="KEGG" id="lpil:LIP_1014"/>
<dbReference type="PROSITE" id="PS50893">
    <property type="entry name" value="ABC_TRANSPORTER_2"/>
    <property type="match status" value="1"/>
</dbReference>
<dbReference type="PATRIC" id="fig|1555112.3.peg.1056"/>
<dbReference type="SUPFAM" id="SSF50331">
    <property type="entry name" value="MOP-like"/>
    <property type="match status" value="1"/>
</dbReference>
<dbReference type="Proteomes" id="UP000065807">
    <property type="component" value="Chromosome"/>
</dbReference>
<dbReference type="Pfam" id="PF08402">
    <property type="entry name" value="TOBE_2"/>
    <property type="match status" value="1"/>
</dbReference>
<dbReference type="InterPro" id="IPR027417">
    <property type="entry name" value="P-loop_NTPase"/>
</dbReference>
<evidence type="ECO:0000313" key="7">
    <source>
        <dbReference type="Proteomes" id="UP000065807"/>
    </source>
</evidence>
<dbReference type="Gene3D" id="3.40.50.300">
    <property type="entry name" value="P-loop containing nucleotide triphosphate hydrolases"/>
    <property type="match status" value="1"/>
</dbReference>
<dbReference type="Gene3D" id="2.40.50.100">
    <property type="match status" value="1"/>
</dbReference>
<dbReference type="FunFam" id="3.40.50.300:FF:000425">
    <property type="entry name" value="Probable ABC transporter, ATP-binding subunit"/>
    <property type="match status" value="1"/>
</dbReference>
<dbReference type="PROSITE" id="PS00211">
    <property type="entry name" value="ABC_TRANSPORTER_1"/>
    <property type="match status" value="1"/>
</dbReference>
<proteinExistence type="predicted"/>
<evidence type="ECO:0000256" key="1">
    <source>
        <dbReference type="ARBA" id="ARBA00022448"/>
    </source>
</evidence>
<dbReference type="InterPro" id="IPR013611">
    <property type="entry name" value="Transp-assoc_OB_typ2"/>
</dbReference>
<keyword evidence="3 6" id="KW-0067">ATP-binding</keyword>
<dbReference type="RefSeq" id="WP_082725868.1">
    <property type="nucleotide sequence ID" value="NZ_AP014924.1"/>
</dbReference>
<dbReference type="STRING" id="1555112.LIP_1014"/>
<protein>
    <recommendedName>
        <fullName evidence="4">ABC-type quaternary amine transporter</fullName>
        <ecNumber evidence="4">7.6.2.9</ecNumber>
    </recommendedName>
</protein>
<dbReference type="AlphaFoldDB" id="A0A0K2SIB7"/>
<dbReference type="InterPro" id="IPR003439">
    <property type="entry name" value="ABC_transporter-like_ATP-bd"/>
</dbReference>
<evidence type="ECO:0000256" key="2">
    <source>
        <dbReference type="ARBA" id="ARBA00022741"/>
    </source>
</evidence>
<keyword evidence="7" id="KW-1185">Reference proteome</keyword>
<sequence length="405" mass="43769">MSGLELRGLSKRFGSTVAVEDLHLTAAPGELVALLGPSGCGKTTTLRMVAGFERPDAGRVLLDGRDVTELPPERRGVGIVFQNYALFPHMTVAQNIGYGLAVRSIGARERRRRAEELLALMGLEGLAGRRPEALSAGQQQRVALARALAPEPRLLLLDEPLSALDAPVRRHLRAEIRRVQQELGITTLYVTHDQEEALATADRIAVLQAGRPEQVGSPEEVYLRPRSPFVAAFIGNGNVWETTVEGEAGGGLVAVRVGDQRWLVPCLERAHAKRSDEDASMTSAAPGPGSTVHVVVRPERLRLQAGAEAAPADNRAGVNWVEGRLRDVEYLGHAAMVRAELAGLEARALVPGERAGELRHRRGEDVVFTFAADAAWLVWNGGERVLPPDGLLSVPAKPPLRERRS</sequence>
<dbReference type="GO" id="GO:0015418">
    <property type="term" value="F:ABC-type quaternary ammonium compound transporting activity"/>
    <property type="evidence" value="ECO:0007669"/>
    <property type="project" value="UniProtKB-EC"/>
</dbReference>
<reference evidence="7" key="2">
    <citation type="journal article" date="2016" name="Int. J. Syst. Evol. Microbiol.">
        <title>Complete genome sequence and cell structure of Limnochorda pilosa, a Gram-negative spore-former within the phylum Firmicutes.</title>
        <authorList>
            <person name="Watanabe M."/>
            <person name="Kojima H."/>
            <person name="Fukui M."/>
        </authorList>
    </citation>
    <scope>NUCLEOTIDE SEQUENCE [LARGE SCALE GENOMIC DNA]</scope>
    <source>
        <strain evidence="7">HC45</strain>
    </source>
</reference>
<dbReference type="EMBL" id="AP014924">
    <property type="protein sequence ID" value="BAS26871.1"/>
    <property type="molecule type" value="Genomic_DNA"/>
</dbReference>